<organism evidence="4 5">
    <name type="scientific">Eruca vesicaria subsp. sativa</name>
    <name type="common">Garden rocket</name>
    <name type="synonym">Eruca sativa</name>
    <dbReference type="NCBI Taxonomy" id="29727"/>
    <lineage>
        <taxon>Eukaryota</taxon>
        <taxon>Viridiplantae</taxon>
        <taxon>Streptophyta</taxon>
        <taxon>Embryophyta</taxon>
        <taxon>Tracheophyta</taxon>
        <taxon>Spermatophyta</taxon>
        <taxon>Magnoliopsida</taxon>
        <taxon>eudicotyledons</taxon>
        <taxon>Gunneridae</taxon>
        <taxon>Pentapetalae</taxon>
        <taxon>rosids</taxon>
        <taxon>malvids</taxon>
        <taxon>Brassicales</taxon>
        <taxon>Brassicaceae</taxon>
        <taxon>Brassiceae</taxon>
        <taxon>Eruca</taxon>
    </lineage>
</organism>
<dbReference type="InterPro" id="IPR027417">
    <property type="entry name" value="P-loop_NTPase"/>
</dbReference>
<dbReference type="PANTHER" id="PTHR45644">
    <property type="entry name" value="AAA ATPASE, PUTATIVE (AFU_ORTHOLOGUE AFUA_2G12920)-RELATED-RELATED"/>
    <property type="match status" value="1"/>
</dbReference>
<dbReference type="PANTHER" id="PTHR45644:SF73">
    <property type="entry name" value="AAA-TYPE ATPASE FAMILY PROTEIN"/>
    <property type="match status" value="1"/>
</dbReference>
<comment type="caution">
    <text evidence="4">The sequence shown here is derived from an EMBL/GenBank/DDBJ whole genome shotgun (WGS) entry which is preliminary data.</text>
</comment>
<keyword evidence="1" id="KW-0547">Nucleotide-binding</keyword>
<evidence type="ECO:0000259" key="3">
    <source>
        <dbReference type="Pfam" id="PF00004"/>
    </source>
</evidence>
<evidence type="ECO:0000313" key="5">
    <source>
        <dbReference type="Proteomes" id="UP001642260"/>
    </source>
</evidence>
<dbReference type="SUPFAM" id="SSF52540">
    <property type="entry name" value="P-loop containing nucleoside triphosphate hydrolases"/>
    <property type="match status" value="1"/>
</dbReference>
<dbReference type="AlphaFoldDB" id="A0ABC8JRE4"/>
<dbReference type="EMBL" id="CAKOAT010137154">
    <property type="protein sequence ID" value="CAH8337579.1"/>
    <property type="molecule type" value="Genomic_DNA"/>
</dbReference>
<name>A0ABC8JRE4_ERUVS</name>
<sequence>GEKYVKNVFSLANTIAPSVIFVDEVDRMLGRREDPGEHEAMHKMKNEFMVNWDVIRRLPRRFMVNLPDAMNRSKILSVILSKEQIAPDVDLEAIANMRDGYSGSDLK</sequence>
<keyword evidence="2" id="KW-0067">ATP-binding</keyword>
<dbReference type="InterPro" id="IPR003959">
    <property type="entry name" value="ATPase_AAA_core"/>
</dbReference>
<accession>A0ABC8JRE4</accession>
<dbReference type="Gene3D" id="1.10.8.60">
    <property type="match status" value="1"/>
</dbReference>
<dbReference type="InterPro" id="IPR051701">
    <property type="entry name" value="Mito_OM_Translocase_MSP1"/>
</dbReference>
<feature type="non-terminal residue" evidence="4">
    <location>
        <position position="1"/>
    </location>
</feature>
<keyword evidence="5" id="KW-1185">Reference proteome</keyword>
<dbReference type="Pfam" id="PF00004">
    <property type="entry name" value="AAA"/>
    <property type="match status" value="1"/>
</dbReference>
<gene>
    <name evidence="4" type="ORF">ERUC_LOCUS14596</name>
</gene>
<reference evidence="4 5" key="1">
    <citation type="submission" date="2022-03" db="EMBL/GenBank/DDBJ databases">
        <authorList>
            <person name="Macdonald S."/>
            <person name="Ahmed S."/>
            <person name="Newling K."/>
        </authorList>
    </citation>
    <scope>NUCLEOTIDE SEQUENCE [LARGE SCALE GENOMIC DNA]</scope>
</reference>
<dbReference type="Proteomes" id="UP001642260">
    <property type="component" value="Unassembled WGS sequence"/>
</dbReference>
<evidence type="ECO:0000256" key="2">
    <source>
        <dbReference type="ARBA" id="ARBA00022840"/>
    </source>
</evidence>
<dbReference type="Gene3D" id="3.40.50.300">
    <property type="entry name" value="P-loop containing nucleotide triphosphate hydrolases"/>
    <property type="match status" value="2"/>
</dbReference>
<evidence type="ECO:0000313" key="4">
    <source>
        <dbReference type="EMBL" id="CAH8337579.1"/>
    </source>
</evidence>
<feature type="domain" description="ATPase AAA-type core" evidence="3">
    <location>
        <begin position="2"/>
        <end position="60"/>
    </location>
</feature>
<evidence type="ECO:0000256" key="1">
    <source>
        <dbReference type="ARBA" id="ARBA00022741"/>
    </source>
</evidence>
<protein>
    <recommendedName>
        <fullName evidence="3">ATPase AAA-type core domain-containing protein</fullName>
    </recommendedName>
</protein>
<dbReference type="GO" id="GO:0005524">
    <property type="term" value="F:ATP binding"/>
    <property type="evidence" value="ECO:0007669"/>
    <property type="project" value="UniProtKB-KW"/>
</dbReference>
<feature type="non-terminal residue" evidence="4">
    <location>
        <position position="107"/>
    </location>
</feature>
<proteinExistence type="predicted"/>